<evidence type="ECO:0000259" key="2">
    <source>
        <dbReference type="Pfam" id="PF13962"/>
    </source>
</evidence>
<keyword evidence="1" id="KW-0472">Membrane</keyword>
<proteinExistence type="predicted"/>
<dbReference type="Pfam" id="PF12796">
    <property type="entry name" value="Ank_2"/>
    <property type="match status" value="1"/>
</dbReference>
<feature type="domain" description="PGG" evidence="2">
    <location>
        <begin position="150"/>
        <end position="262"/>
    </location>
</feature>
<dbReference type="EMBL" id="JXTB01000090">
    <property type="protein sequence ID" value="PON65214.1"/>
    <property type="molecule type" value="Genomic_DNA"/>
</dbReference>
<dbReference type="PANTHER" id="PTHR24177:SF103">
    <property type="entry name" value="PGG DOMAIN-CONTAINING PROTEIN"/>
    <property type="match status" value="1"/>
</dbReference>
<dbReference type="SUPFAM" id="SSF48403">
    <property type="entry name" value="Ankyrin repeat"/>
    <property type="match status" value="1"/>
</dbReference>
<dbReference type="Proteomes" id="UP000237105">
    <property type="component" value="Unassembled WGS sequence"/>
</dbReference>
<dbReference type="Gene3D" id="1.25.40.20">
    <property type="entry name" value="Ankyrin repeat-containing domain"/>
    <property type="match status" value="1"/>
</dbReference>
<dbReference type="Pfam" id="PF13962">
    <property type="entry name" value="PGG"/>
    <property type="match status" value="1"/>
</dbReference>
<accession>A0A2P5CW05</accession>
<keyword evidence="4" id="KW-1185">Reference proteome</keyword>
<dbReference type="InterPro" id="IPR036770">
    <property type="entry name" value="Ankyrin_rpt-contain_sf"/>
</dbReference>
<feature type="transmembrane region" description="Helical" evidence="1">
    <location>
        <begin position="198"/>
        <end position="221"/>
    </location>
</feature>
<dbReference type="PANTHER" id="PTHR24177">
    <property type="entry name" value="CASKIN"/>
    <property type="match status" value="1"/>
</dbReference>
<gene>
    <name evidence="3" type="ORF">PanWU01x14_119200</name>
</gene>
<keyword evidence="1" id="KW-0812">Transmembrane</keyword>
<evidence type="ECO:0000313" key="4">
    <source>
        <dbReference type="Proteomes" id="UP000237105"/>
    </source>
</evidence>
<sequence>MPGVRETALLIASRNGITEMVERILKKFPVAIYDSNKDEKNAVLLALENRQVEVYKLLLKSHAKNESVFRRVDKDGNGALHIAAVKGQLETLIRWPVPGDALQLQWEIKWKRFVESSMPENFFIRYNNEGKTPEDVFTKDHEKLVESGGQWMRSTAESCSVVAALIATVAFATSTSLPGGINDVSGKPTLENQPAFKVFAIMSLIALSFSVTSLAMFLAILTSRVTEKDFGKVLPWKLLMGLTSLFLAIASMLASFCAGHFFALKDTLKVAAFPVYALTSIPVSFFAAAQFPLYIDLVRATFGSPFGDPKKIIDSEK</sequence>
<reference evidence="4" key="1">
    <citation type="submission" date="2016-06" db="EMBL/GenBank/DDBJ databases">
        <title>Parallel loss of symbiosis genes in relatives of nitrogen-fixing non-legume Parasponia.</title>
        <authorList>
            <person name="Van Velzen R."/>
            <person name="Holmer R."/>
            <person name="Bu F."/>
            <person name="Rutten L."/>
            <person name="Van Zeijl A."/>
            <person name="Liu W."/>
            <person name="Santuari L."/>
            <person name="Cao Q."/>
            <person name="Sharma T."/>
            <person name="Shen D."/>
            <person name="Roswanjaya Y."/>
            <person name="Wardhani T."/>
            <person name="Kalhor M.S."/>
            <person name="Jansen J."/>
            <person name="Van den Hoogen J."/>
            <person name="Gungor B."/>
            <person name="Hartog M."/>
            <person name="Hontelez J."/>
            <person name="Verver J."/>
            <person name="Yang W.-C."/>
            <person name="Schijlen E."/>
            <person name="Repin R."/>
            <person name="Schilthuizen M."/>
            <person name="Schranz E."/>
            <person name="Heidstra R."/>
            <person name="Miyata K."/>
            <person name="Fedorova E."/>
            <person name="Kohlen W."/>
            <person name="Bisseling T."/>
            <person name="Smit S."/>
            <person name="Geurts R."/>
        </authorList>
    </citation>
    <scope>NUCLEOTIDE SEQUENCE [LARGE SCALE GENOMIC DNA]</scope>
    <source>
        <strain evidence="4">cv. WU1-14</strain>
    </source>
</reference>
<feature type="transmembrane region" description="Helical" evidence="1">
    <location>
        <begin position="159"/>
        <end position="178"/>
    </location>
</feature>
<dbReference type="InterPro" id="IPR002110">
    <property type="entry name" value="Ankyrin_rpt"/>
</dbReference>
<keyword evidence="1" id="KW-1133">Transmembrane helix</keyword>
<evidence type="ECO:0000256" key="1">
    <source>
        <dbReference type="SAM" id="Phobius"/>
    </source>
</evidence>
<feature type="transmembrane region" description="Helical" evidence="1">
    <location>
        <begin position="275"/>
        <end position="295"/>
    </location>
</feature>
<evidence type="ECO:0000313" key="3">
    <source>
        <dbReference type="EMBL" id="PON65214.1"/>
    </source>
</evidence>
<comment type="caution">
    <text evidence="3">The sequence shown here is derived from an EMBL/GenBank/DDBJ whole genome shotgun (WGS) entry which is preliminary data.</text>
</comment>
<dbReference type="AlphaFoldDB" id="A0A2P5CW05"/>
<dbReference type="GO" id="GO:0016020">
    <property type="term" value="C:membrane"/>
    <property type="evidence" value="ECO:0007669"/>
    <property type="project" value="TreeGrafter"/>
</dbReference>
<organism evidence="3 4">
    <name type="scientific">Parasponia andersonii</name>
    <name type="common">Sponia andersonii</name>
    <dbReference type="NCBI Taxonomy" id="3476"/>
    <lineage>
        <taxon>Eukaryota</taxon>
        <taxon>Viridiplantae</taxon>
        <taxon>Streptophyta</taxon>
        <taxon>Embryophyta</taxon>
        <taxon>Tracheophyta</taxon>
        <taxon>Spermatophyta</taxon>
        <taxon>Magnoliopsida</taxon>
        <taxon>eudicotyledons</taxon>
        <taxon>Gunneridae</taxon>
        <taxon>Pentapetalae</taxon>
        <taxon>rosids</taxon>
        <taxon>fabids</taxon>
        <taxon>Rosales</taxon>
        <taxon>Cannabaceae</taxon>
        <taxon>Parasponia</taxon>
    </lineage>
</organism>
<protein>
    <submittedName>
        <fullName evidence="3">Ankyrin repeat-containing protein</fullName>
    </submittedName>
</protein>
<dbReference type="STRING" id="3476.A0A2P5CW05"/>
<name>A0A2P5CW05_PARAD</name>
<feature type="transmembrane region" description="Helical" evidence="1">
    <location>
        <begin position="242"/>
        <end position="263"/>
    </location>
</feature>
<dbReference type="InterPro" id="IPR026961">
    <property type="entry name" value="PGG_dom"/>
</dbReference>
<dbReference type="OrthoDB" id="1868897at2759"/>